<dbReference type="SMART" id="SM00046">
    <property type="entry name" value="DAGKc"/>
    <property type="match status" value="1"/>
</dbReference>
<accession>A0AAE3DRH3</accession>
<keyword evidence="15" id="KW-1185">Reference proteome</keyword>
<evidence type="ECO:0000256" key="3">
    <source>
        <dbReference type="ARBA" id="ARBA00022516"/>
    </source>
</evidence>
<dbReference type="GO" id="GO:0005524">
    <property type="term" value="F:ATP binding"/>
    <property type="evidence" value="ECO:0007669"/>
    <property type="project" value="UniProtKB-KW"/>
</dbReference>
<keyword evidence="4" id="KW-0808">Transferase</keyword>
<keyword evidence="11" id="KW-0594">Phospholipid biosynthesis</keyword>
<dbReference type="EMBL" id="JAJEPR010000005">
    <property type="protein sequence ID" value="MCC2189153.1"/>
    <property type="molecule type" value="Genomic_DNA"/>
</dbReference>
<dbReference type="PANTHER" id="PTHR12358">
    <property type="entry name" value="SPHINGOSINE KINASE"/>
    <property type="match status" value="1"/>
</dbReference>
<keyword evidence="6" id="KW-0547">Nucleotide-binding</keyword>
<dbReference type="Proteomes" id="UP001197875">
    <property type="component" value="Unassembled WGS sequence"/>
</dbReference>
<gene>
    <name evidence="14" type="ORF">LKD71_04850</name>
</gene>
<evidence type="ECO:0000256" key="8">
    <source>
        <dbReference type="ARBA" id="ARBA00022840"/>
    </source>
</evidence>
<reference evidence="14 15" key="1">
    <citation type="submission" date="2021-10" db="EMBL/GenBank/DDBJ databases">
        <title>Anaerobic single-cell dispensing facilitates the cultivation of human gut bacteria.</title>
        <authorList>
            <person name="Afrizal A."/>
        </authorList>
    </citation>
    <scope>NUCLEOTIDE SEQUENCE [LARGE SCALE GENOMIC DNA]</scope>
    <source>
        <strain evidence="14 15">CLA-AA-H277</strain>
    </source>
</reference>
<proteinExistence type="inferred from homology"/>
<keyword evidence="8" id="KW-0067">ATP-binding</keyword>
<evidence type="ECO:0000256" key="5">
    <source>
        <dbReference type="ARBA" id="ARBA00022723"/>
    </source>
</evidence>
<evidence type="ECO:0000256" key="10">
    <source>
        <dbReference type="ARBA" id="ARBA00023098"/>
    </source>
</evidence>
<dbReference type="GO" id="GO:0004143">
    <property type="term" value="F:ATP-dependent diacylglycerol kinase activity"/>
    <property type="evidence" value="ECO:0007669"/>
    <property type="project" value="TreeGrafter"/>
</dbReference>
<evidence type="ECO:0000256" key="9">
    <source>
        <dbReference type="ARBA" id="ARBA00022842"/>
    </source>
</evidence>
<name>A0AAE3DRH3_9FIRM</name>
<organism evidence="14 15">
    <name type="scientific">Fusicatenibacter faecihominis</name>
    <dbReference type="NCBI Taxonomy" id="2881276"/>
    <lineage>
        <taxon>Bacteria</taxon>
        <taxon>Bacillati</taxon>
        <taxon>Bacillota</taxon>
        <taxon>Clostridia</taxon>
        <taxon>Lachnospirales</taxon>
        <taxon>Lachnospiraceae</taxon>
        <taxon>Fusicatenibacter</taxon>
    </lineage>
</organism>
<sequence>MKRVLFIVNPRSGKGSIKYHILDILDTFSKKGIDVTVHITQERLDACRTAMEEGGNYDEIVLSGGDGTLDEVVSGLMKGGHDTPVGYIPAGSTNDFASSLKLPVRMGDAAKIAVSGASRRFDVGAFNDQYFIYIAAFGLFTDVAYQTSQEAKNVLGHMAYLLEGAKRLFNIRSYHMKVRTKEREFEGDFAYGMITNSESVGGFKKITGNDVCLDDGLFEVILIYQPANVIEFQEIITSLMTGQLDSKFIETFKADELELEGTEEVPWTLDGEDGGTHKTVKITNQKQAIPIMIKKERK</sequence>
<dbReference type="PANTHER" id="PTHR12358:SF106">
    <property type="entry name" value="LIPID KINASE YEGS"/>
    <property type="match status" value="1"/>
</dbReference>
<protein>
    <submittedName>
        <fullName evidence="14">YegS/Rv2252/BmrU family lipid kinase</fullName>
    </submittedName>
</protein>
<dbReference type="InterPro" id="IPR001206">
    <property type="entry name" value="Diacylglycerol_kinase_cat_dom"/>
</dbReference>
<dbReference type="Gene3D" id="3.40.50.10330">
    <property type="entry name" value="Probable inorganic polyphosphate/atp-NAD kinase, domain 1"/>
    <property type="match status" value="1"/>
</dbReference>
<evidence type="ECO:0000313" key="15">
    <source>
        <dbReference type="Proteomes" id="UP001197875"/>
    </source>
</evidence>
<keyword evidence="12" id="KW-1208">Phospholipid metabolism</keyword>
<evidence type="ECO:0000256" key="2">
    <source>
        <dbReference type="ARBA" id="ARBA00005983"/>
    </source>
</evidence>
<evidence type="ECO:0000256" key="7">
    <source>
        <dbReference type="ARBA" id="ARBA00022777"/>
    </source>
</evidence>
<dbReference type="Pfam" id="PF19279">
    <property type="entry name" value="YegS_C"/>
    <property type="match status" value="1"/>
</dbReference>
<dbReference type="InterPro" id="IPR017438">
    <property type="entry name" value="ATP-NAD_kinase_N"/>
</dbReference>
<keyword evidence="9" id="KW-0460">Magnesium</keyword>
<evidence type="ECO:0000259" key="13">
    <source>
        <dbReference type="PROSITE" id="PS50146"/>
    </source>
</evidence>
<dbReference type="PROSITE" id="PS50146">
    <property type="entry name" value="DAGK"/>
    <property type="match status" value="1"/>
</dbReference>
<evidence type="ECO:0000256" key="4">
    <source>
        <dbReference type="ARBA" id="ARBA00022679"/>
    </source>
</evidence>
<keyword evidence="5" id="KW-0479">Metal-binding</keyword>
<dbReference type="InterPro" id="IPR005218">
    <property type="entry name" value="Diacylglycerol/lipid_kinase"/>
</dbReference>
<dbReference type="RefSeq" id="WP_227614576.1">
    <property type="nucleotide sequence ID" value="NZ_JAJEPR010000005.1"/>
</dbReference>
<evidence type="ECO:0000256" key="1">
    <source>
        <dbReference type="ARBA" id="ARBA00001946"/>
    </source>
</evidence>
<evidence type="ECO:0000256" key="12">
    <source>
        <dbReference type="ARBA" id="ARBA00023264"/>
    </source>
</evidence>
<dbReference type="InterPro" id="IPR016064">
    <property type="entry name" value="NAD/diacylglycerol_kinase_sf"/>
</dbReference>
<comment type="cofactor">
    <cofactor evidence="1">
        <name>Mg(2+)</name>
        <dbReference type="ChEBI" id="CHEBI:18420"/>
    </cofactor>
</comment>
<dbReference type="AlphaFoldDB" id="A0AAE3DRH3"/>
<dbReference type="InterPro" id="IPR050187">
    <property type="entry name" value="Lipid_Phosphate_FormReg"/>
</dbReference>
<evidence type="ECO:0000256" key="6">
    <source>
        <dbReference type="ARBA" id="ARBA00022741"/>
    </source>
</evidence>
<keyword evidence="3" id="KW-0444">Lipid biosynthesis</keyword>
<dbReference type="Pfam" id="PF00781">
    <property type="entry name" value="DAGK_cat"/>
    <property type="match status" value="1"/>
</dbReference>
<dbReference type="GO" id="GO:0005886">
    <property type="term" value="C:plasma membrane"/>
    <property type="evidence" value="ECO:0007669"/>
    <property type="project" value="TreeGrafter"/>
</dbReference>
<comment type="caution">
    <text evidence="14">The sequence shown here is derived from an EMBL/GenBank/DDBJ whole genome shotgun (WGS) entry which is preliminary data.</text>
</comment>
<dbReference type="InterPro" id="IPR045540">
    <property type="entry name" value="YegS/DAGK_C"/>
</dbReference>
<keyword evidence="7 14" id="KW-0418">Kinase</keyword>
<dbReference type="SUPFAM" id="SSF111331">
    <property type="entry name" value="NAD kinase/diacylglycerol kinase-like"/>
    <property type="match status" value="1"/>
</dbReference>
<dbReference type="NCBIfam" id="TIGR00147">
    <property type="entry name" value="YegS/Rv2252/BmrU family lipid kinase"/>
    <property type="match status" value="1"/>
</dbReference>
<evidence type="ECO:0000256" key="11">
    <source>
        <dbReference type="ARBA" id="ARBA00023209"/>
    </source>
</evidence>
<keyword evidence="10" id="KW-0443">Lipid metabolism</keyword>
<feature type="domain" description="DAGKc" evidence="13">
    <location>
        <begin position="1"/>
        <end position="130"/>
    </location>
</feature>
<evidence type="ECO:0000313" key="14">
    <source>
        <dbReference type="EMBL" id="MCC2189153.1"/>
    </source>
</evidence>
<comment type="similarity">
    <text evidence="2">Belongs to the diacylglycerol/lipid kinase family.</text>
</comment>
<dbReference type="GO" id="GO:0008654">
    <property type="term" value="P:phospholipid biosynthetic process"/>
    <property type="evidence" value="ECO:0007669"/>
    <property type="project" value="UniProtKB-KW"/>
</dbReference>
<dbReference type="Gene3D" id="2.60.200.40">
    <property type="match status" value="1"/>
</dbReference>
<dbReference type="GO" id="GO:0046872">
    <property type="term" value="F:metal ion binding"/>
    <property type="evidence" value="ECO:0007669"/>
    <property type="project" value="UniProtKB-KW"/>
</dbReference>